<comment type="caution">
    <text evidence="2">The sequence shown here is derived from an EMBL/GenBank/DDBJ whole genome shotgun (WGS) entry which is preliminary data.</text>
</comment>
<dbReference type="RefSeq" id="XP_056750040.1">
    <property type="nucleotide sequence ID" value="XM_056901372.1"/>
</dbReference>
<keyword evidence="3" id="KW-1185">Reference proteome</keyword>
<feature type="region of interest" description="Disordered" evidence="1">
    <location>
        <begin position="141"/>
        <end position="166"/>
    </location>
</feature>
<dbReference type="GeneID" id="81591614"/>
<evidence type="ECO:0000256" key="1">
    <source>
        <dbReference type="SAM" id="MobiDB-lite"/>
    </source>
</evidence>
<feature type="region of interest" description="Disordered" evidence="1">
    <location>
        <begin position="181"/>
        <end position="246"/>
    </location>
</feature>
<protein>
    <submittedName>
        <fullName evidence="2">Uncharacterized protein</fullName>
    </submittedName>
</protein>
<feature type="compositionally biased region" description="Polar residues" evidence="1">
    <location>
        <begin position="333"/>
        <end position="345"/>
    </location>
</feature>
<feature type="region of interest" description="Disordered" evidence="1">
    <location>
        <begin position="318"/>
        <end position="348"/>
    </location>
</feature>
<dbReference type="Proteomes" id="UP001213799">
    <property type="component" value="Unassembled WGS sequence"/>
</dbReference>
<accession>A0AAD6GYN0</accession>
<sequence>MIQVPNSQILVHITAASTAQDDARYRAQVAAILDFQCASRHPLMESNSSPPTSADNTHSFSADTAVQSSVSPTTQHETSPILREAPRPAFTAVPSDPRLLPEKDSPAPRKPIISNHPDSLDSLISVIPDSQPEIDQELVRAEQSHAELSPPSQLTPPPKRRRTAPASPDLAQPLLIADSPAADQPAASHGVIPIDNKQPIPTGFPEIPIEISSSDQGKGPDASITHPTTPSHHIPANTPAQSQSPNQINLSTLPLEIHPPRPPISTAPFTTHITPTLSMLTERLNPARTYKPFTQTRPLDPLERGYWLVHLAVENPRSRERDSADLADPNPNPKSGTTNAIQSPTSPKPKEIMRTWPYQLFHAFWSFLSDFVGRDGRAGWGVWCILEAATAPSTLSSDTHVSLKVYAWGEVAMHVYLLLFLASERRIRGMGVQWRDAGEEVVIQMP</sequence>
<organism evidence="2 3">
    <name type="scientific">Penicillium hordei</name>
    <dbReference type="NCBI Taxonomy" id="40994"/>
    <lineage>
        <taxon>Eukaryota</taxon>
        <taxon>Fungi</taxon>
        <taxon>Dikarya</taxon>
        <taxon>Ascomycota</taxon>
        <taxon>Pezizomycotina</taxon>
        <taxon>Eurotiomycetes</taxon>
        <taxon>Eurotiomycetidae</taxon>
        <taxon>Eurotiales</taxon>
        <taxon>Aspergillaceae</taxon>
        <taxon>Penicillium</taxon>
    </lineage>
</organism>
<proteinExistence type="predicted"/>
<gene>
    <name evidence="2" type="ORF">N7537_010318</name>
</gene>
<reference evidence="2" key="2">
    <citation type="submission" date="2023-01" db="EMBL/GenBank/DDBJ databases">
        <authorList>
            <person name="Petersen C."/>
        </authorList>
    </citation>
    <scope>NUCLEOTIDE SEQUENCE</scope>
    <source>
        <strain evidence="2">IBT 12815</strain>
    </source>
</reference>
<evidence type="ECO:0000313" key="2">
    <source>
        <dbReference type="EMBL" id="KAJ5593414.1"/>
    </source>
</evidence>
<dbReference type="EMBL" id="JAQJAE010000005">
    <property type="protein sequence ID" value="KAJ5593414.1"/>
    <property type="molecule type" value="Genomic_DNA"/>
</dbReference>
<evidence type="ECO:0000313" key="3">
    <source>
        <dbReference type="Proteomes" id="UP001213799"/>
    </source>
</evidence>
<name>A0AAD6GYN0_9EURO</name>
<reference evidence="2" key="1">
    <citation type="journal article" date="2023" name="IMA Fungus">
        <title>Comparative genomic study of the Penicillium genus elucidates a diverse pangenome and 15 lateral gene transfer events.</title>
        <authorList>
            <person name="Petersen C."/>
            <person name="Sorensen T."/>
            <person name="Nielsen M.R."/>
            <person name="Sondergaard T.E."/>
            <person name="Sorensen J.L."/>
            <person name="Fitzpatrick D.A."/>
            <person name="Frisvad J.C."/>
            <person name="Nielsen K.L."/>
        </authorList>
    </citation>
    <scope>NUCLEOTIDE SEQUENCE</scope>
    <source>
        <strain evidence="2">IBT 12815</strain>
    </source>
</reference>
<dbReference type="AlphaFoldDB" id="A0AAD6GYN0"/>
<feature type="region of interest" description="Disordered" evidence="1">
    <location>
        <begin position="43"/>
        <end position="124"/>
    </location>
</feature>
<feature type="compositionally biased region" description="Polar residues" evidence="1">
    <location>
        <begin position="45"/>
        <end position="78"/>
    </location>
</feature>